<organism evidence="1 2">
    <name type="scientific">Sinanodonta woodiana</name>
    <name type="common">Chinese pond mussel</name>
    <name type="synonym">Anodonta woodiana</name>
    <dbReference type="NCBI Taxonomy" id="1069815"/>
    <lineage>
        <taxon>Eukaryota</taxon>
        <taxon>Metazoa</taxon>
        <taxon>Spiralia</taxon>
        <taxon>Lophotrochozoa</taxon>
        <taxon>Mollusca</taxon>
        <taxon>Bivalvia</taxon>
        <taxon>Autobranchia</taxon>
        <taxon>Heteroconchia</taxon>
        <taxon>Palaeoheterodonta</taxon>
        <taxon>Unionida</taxon>
        <taxon>Unionoidea</taxon>
        <taxon>Unionidae</taxon>
        <taxon>Unioninae</taxon>
        <taxon>Sinanodonta</taxon>
    </lineage>
</organism>
<reference evidence="1 2" key="1">
    <citation type="submission" date="2024-11" db="EMBL/GenBank/DDBJ databases">
        <title>Chromosome-level genome assembly of the freshwater bivalve Anodonta woodiana.</title>
        <authorList>
            <person name="Chen X."/>
        </authorList>
    </citation>
    <scope>NUCLEOTIDE SEQUENCE [LARGE SCALE GENOMIC DNA]</scope>
    <source>
        <strain evidence="1">MN2024</strain>
        <tissue evidence="1">Gills</tissue>
    </source>
</reference>
<accession>A0ABD3WB00</accession>
<dbReference type="Proteomes" id="UP001634394">
    <property type="component" value="Unassembled WGS sequence"/>
</dbReference>
<dbReference type="AlphaFoldDB" id="A0ABD3WB00"/>
<evidence type="ECO:0000313" key="1">
    <source>
        <dbReference type="EMBL" id="KAL3870581.1"/>
    </source>
</evidence>
<protein>
    <submittedName>
        <fullName evidence="1">Uncharacterized protein</fullName>
    </submittedName>
</protein>
<proteinExistence type="predicted"/>
<sequence length="53" mass="5593">KCQLLTKAALIQYGPPSVDVGLSNGIGRKRQSIVCDVCCGADLCNDAECPIVR</sequence>
<dbReference type="EMBL" id="JBJQND010000007">
    <property type="protein sequence ID" value="KAL3870581.1"/>
    <property type="molecule type" value="Genomic_DNA"/>
</dbReference>
<comment type="caution">
    <text evidence="1">The sequence shown here is derived from an EMBL/GenBank/DDBJ whole genome shotgun (WGS) entry which is preliminary data.</text>
</comment>
<keyword evidence="2" id="KW-1185">Reference proteome</keyword>
<name>A0ABD3WB00_SINWO</name>
<evidence type="ECO:0000313" key="2">
    <source>
        <dbReference type="Proteomes" id="UP001634394"/>
    </source>
</evidence>
<gene>
    <name evidence="1" type="ORF">ACJMK2_038631</name>
</gene>
<feature type="non-terminal residue" evidence="1">
    <location>
        <position position="1"/>
    </location>
</feature>
<feature type="non-terminal residue" evidence="1">
    <location>
        <position position="53"/>
    </location>
</feature>